<dbReference type="InterPro" id="IPR044746">
    <property type="entry name" value="ABCC_6TM_D1"/>
</dbReference>
<feature type="transmembrane region" description="Helical" evidence="9">
    <location>
        <begin position="116"/>
        <end position="137"/>
    </location>
</feature>
<organism evidence="11 12">
    <name type="scientific">Pythium insidiosum</name>
    <name type="common">Pythiosis disease agent</name>
    <dbReference type="NCBI Taxonomy" id="114742"/>
    <lineage>
        <taxon>Eukaryota</taxon>
        <taxon>Sar</taxon>
        <taxon>Stramenopiles</taxon>
        <taxon>Oomycota</taxon>
        <taxon>Peronosporomycetes</taxon>
        <taxon>Pythiales</taxon>
        <taxon>Pythiaceae</taxon>
        <taxon>Pythium</taxon>
    </lineage>
</organism>
<dbReference type="AlphaFoldDB" id="A0AAD5M6N4"/>
<comment type="subcellular location">
    <subcellularLocation>
        <location evidence="1">Endomembrane system</location>
        <topology evidence="1">Multi-pass membrane protein</topology>
    </subcellularLocation>
</comment>
<dbReference type="InterPro" id="IPR050173">
    <property type="entry name" value="ABC_transporter_C-like"/>
</dbReference>
<feature type="transmembrane region" description="Helical" evidence="9">
    <location>
        <begin position="259"/>
        <end position="279"/>
    </location>
</feature>
<keyword evidence="2" id="KW-0813">Transport</keyword>
<keyword evidence="8 9" id="KW-0472">Membrane</keyword>
<comment type="caution">
    <text evidence="11">The sequence shown here is derived from an EMBL/GenBank/DDBJ whole genome shotgun (WGS) entry which is preliminary data.</text>
</comment>
<evidence type="ECO:0000256" key="6">
    <source>
        <dbReference type="ARBA" id="ARBA00022840"/>
    </source>
</evidence>
<name>A0AAD5M6N4_PYTIN</name>
<dbReference type="GO" id="GO:0016020">
    <property type="term" value="C:membrane"/>
    <property type="evidence" value="ECO:0007669"/>
    <property type="project" value="InterPro"/>
</dbReference>
<dbReference type="Pfam" id="PF00664">
    <property type="entry name" value="ABC_membrane"/>
    <property type="match status" value="1"/>
</dbReference>
<dbReference type="InterPro" id="IPR027417">
    <property type="entry name" value="P-loop_NTPase"/>
</dbReference>
<keyword evidence="6" id="KW-0067">ATP-binding</keyword>
<dbReference type="CDD" id="cd18579">
    <property type="entry name" value="ABC_6TM_ABCC_D1"/>
    <property type="match status" value="1"/>
</dbReference>
<sequence length="540" mass="60005">MPSTSDKPEPAPSPVASFQALKTPRASAVEVDQAQEDLRNPLDRANWVSAVTLWWIQPLIRRGYAAPLQQDNVWDLAETDKSAVLLQRFNAAWDHQVKTGKPSFGKALWAATKTTMLTAIVLQIFSVLFSLFQPIVIKALLQNLQGRTSNALGISSGYGLAFLLGATALCGAITVHYGMFLTLRAGCNARMTVVNAVYLKILRLSATARRTMNSGEIITLASVDSERLLEAYGLGVWTIISPFALICLCFVIGFQMEVYVGLAAAASICVIMYLAVSTARQVGLYRRKISKISAERVKLTNEVLQGIRVVKFYGWEDSILGQIQRVREEEVQLMRRYNYLRLYNSVLMFLAPFLVNAVCFSVFVLLGNTLDLATAFVVLALTNATLDQYQSMGVYLGLIVFTAVFAFLTASFQRMTNLITTTENIMTCFERISFYDSLNEEGHTMKERQIESSAVDAHWPRSGAVSFENVTMRYRPELELVLQGTVLCIAHRLETIIHSDKILVLDGGRVAEFDSPTALLERPEGIFRSLVESSRAVKSE</sequence>
<dbReference type="PROSITE" id="PS50929">
    <property type="entry name" value="ABC_TM1F"/>
    <property type="match status" value="1"/>
</dbReference>
<keyword evidence="12" id="KW-1185">Reference proteome</keyword>
<feature type="transmembrane region" description="Helical" evidence="9">
    <location>
        <begin position="342"/>
        <end position="366"/>
    </location>
</feature>
<evidence type="ECO:0000313" key="12">
    <source>
        <dbReference type="Proteomes" id="UP001209570"/>
    </source>
</evidence>
<dbReference type="PANTHER" id="PTHR24223">
    <property type="entry name" value="ATP-BINDING CASSETTE SUB-FAMILY C"/>
    <property type="match status" value="1"/>
</dbReference>
<feature type="transmembrane region" description="Helical" evidence="9">
    <location>
        <begin position="157"/>
        <end position="181"/>
    </location>
</feature>
<evidence type="ECO:0000256" key="2">
    <source>
        <dbReference type="ARBA" id="ARBA00022448"/>
    </source>
</evidence>
<dbReference type="InterPro" id="IPR036640">
    <property type="entry name" value="ABC1_TM_sf"/>
</dbReference>
<evidence type="ECO:0000259" key="10">
    <source>
        <dbReference type="PROSITE" id="PS50929"/>
    </source>
</evidence>
<dbReference type="EMBL" id="JAKCXM010000292">
    <property type="protein sequence ID" value="KAJ0396505.1"/>
    <property type="molecule type" value="Genomic_DNA"/>
</dbReference>
<dbReference type="GO" id="GO:0140359">
    <property type="term" value="F:ABC-type transporter activity"/>
    <property type="evidence" value="ECO:0007669"/>
    <property type="project" value="InterPro"/>
</dbReference>
<feature type="domain" description="ABC transmembrane type-1" evidence="10">
    <location>
        <begin position="117"/>
        <end position="383"/>
    </location>
</feature>
<keyword evidence="3 9" id="KW-0812">Transmembrane</keyword>
<evidence type="ECO:0000313" key="11">
    <source>
        <dbReference type="EMBL" id="KAJ0396505.1"/>
    </source>
</evidence>
<dbReference type="GO" id="GO:0012505">
    <property type="term" value="C:endomembrane system"/>
    <property type="evidence" value="ECO:0007669"/>
    <property type="project" value="UniProtKB-SubCell"/>
</dbReference>
<dbReference type="InterPro" id="IPR011527">
    <property type="entry name" value="ABC1_TM_dom"/>
</dbReference>
<dbReference type="Gene3D" id="3.40.50.300">
    <property type="entry name" value="P-loop containing nucleotide triphosphate hydrolases"/>
    <property type="match status" value="1"/>
</dbReference>
<evidence type="ECO:0000256" key="5">
    <source>
        <dbReference type="ARBA" id="ARBA00022741"/>
    </source>
</evidence>
<keyword evidence="4" id="KW-0677">Repeat</keyword>
<feature type="transmembrane region" description="Helical" evidence="9">
    <location>
        <begin position="392"/>
        <end position="412"/>
    </location>
</feature>
<evidence type="ECO:0000256" key="4">
    <source>
        <dbReference type="ARBA" id="ARBA00022737"/>
    </source>
</evidence>
<dbReference type="SUPFAM" id="SSF90123">
    <property type="entry name" value="ABC transporter transmembrane region"/>
    <property type="match status" value="1"/>
</dbReference>
<accession>A0AAD5M6N4</accession>
<dbReference type="Gene3D" id="1.20.1560.10">
    <property type="entry name" value="ABC transporter type 1, transmembrane domain"/>
    <property type="match status" value="1"/>
</dbReference>
<reference evidence="11" key="1">
    <citation type="submission" date="2021-12" db="EMBL/GenBank/DDBJ databases">
        <title>Prjna785345.</title>
        <authorList>
            <person name="Rujirawat T."/>
            <person name="Krajaejun T."/>
        </authorList>
    </citation>
    <scope>NUCLEOTIDE SEQUENCE</scope>
    <source>
        <strain evidence="11">Pi057C3</strain>
    </source>
</reference>
<keyword evidence="5" id="KW-0547">Nucleotide-binding</keyword>
<dbReference type="GO" id="GO:0005524">
    <property type="term" value="F:ATP binding"/>
    <property type="evidence" value="ECO:0007669"/>
    <property type="project" value="UniProtKB-KW"/>
</dbReference>
<feature type="transmembrane region" description="Helical" evidence="9">
    <location>
        <begin position="231"/>
        <end position="253"/>
    </location>
</feature>
<evidence type="ECO:0000256" key="9">
    <source>
        <dbReference type="SAM" id="Phobius"/>
    </source>
</evidence>
<evidence type="ECO:0000256" key="1">
    <source>
        <dbReference type="ARBA" id="ARBA00004127"/>
    </source>
</evidence>
<gene>
    <name evidence="11" type="ORF">P43SY_010140</name>
</gene>
<evidence type="ECO:0000256" key="7">
    <source>
        <dbReference type="ARBA" id="ARBA00022989"/>
    </source>
</evidence>
<evidence type="ECO:0000256" key="8">
    <source>
        <dbReference type="ARBA" id="ARBA00023136"/>
    </source>
</evidence>
<protein>
    <recommendedName>
        <fullName evidence="10">ABC transmembrane type-1 domain-containing protein</fullName>
    </recommendedName>
</protein>
<dbReference type="PANTHER" id="PTHR24223:SF443">
    <property type="entry name" value="MULTIDRUG-RESISTANCE LIKE PROTEIN 1, ISOFORM I"/>
    <property type="match status" value="1"/>
</dbReference>
<keyword evidence="7 9" id="KW-1133">Transmembrane helix</keyword>
<proteinExistence type="predicted"/>
<evidence type="ECO:0000256" key="3">
    <source>
        <dbReference type="ARBA" id="ARBA00022692"/>
    </source>
</evidence>
<dbReference type="Proteomes" id="UP001209570">
    <property type="component" value="Unassembled WGS sequence"/>
</dbReference>
<dbReference type="SUPFAM" id="SSF52540">
    <property type="entry name" value="P-loop containing nucleoside triphosphate hydrolases"/>
    <property type="match status" value="1"/>
</dbReference>